<protein>
    <recommendedName>
        <fullName evidence="3">F-box domain-containing protein</fullName>
    </recommendedName>
</protein>
<evidence type="ECO:0008006" key="3">
    <source>
        <dbReference type="Google" id="ProtNLM"/>
    </source>
</evidence>
<dbReference type="GeneID" id="85349757"/>
<dbReference type="EMBL" id="JAUEPS010000089">
    <property type="protein sequence ID" value="KAK0439235.1"/>
    <property type="molecule type" value="Genomic_DNA"/>
</dbReference>
<proteinExistence type="predicted"/>
<name>A0AA39MMU5_ARMTA</name>
<accession>A0AA39MMU5</accession>
<dbReference type="AlphaFoldDB" id="A0AA39MMU5"/>
<organism evidence="1 2">
    <name type="scientific">Armillaria tabescens</name>
    <name type="common">Ringless honey mushroom</name>
    <name type="synonym">Agaricus tabescens</name>
    <dbReference type="NCBI Taxonomy" id="1929756"/>
    <lineage>
        <taxon>Eukaryota</taxon>
        <taxon>Fungi</taxon>
        <taxon>Dikarya</taxon>
        <taxon>Basidiomycota</taxon>
        <taxon>Agaricomycotina</taxon>
        <taxon>Agaricomycetes</taxon>
        <taxon>Agaricomycetidae</taxon>
        <taxon>Agaricales</taxon>
        <taxon>Marasmiineae</taxon>
        <taxon>Physalacriaceae</taxon>
        <taxon>Desarmillaria</taxon>
    </lineage>
</organism>
<comment type="caution">
    <text evidence="1">The sequence shown here is derived from an EMBL/GenBank/DDBJ whole genome shotgun (WGS) entry which is preliminary data.</text>
</comment>
<gene>
    <name evidence="1" type="ORF">EV420DRAFT_1177739</name>
</gene>
<evidence type="ECO:0000313" key="1">
    <source>
        <dbReference type="EMBL" id="KAK0439235.1"/>
    </source>
</evidence>
<reference evidence="1" key="1">
    <citation type="submission" date="2023-06" db="EMBL/GenBank/DDBJ databases">
        <authorList>
            <consortium name="Lawrence Berkeley National Laboratory"/>
            <person name="Ahrendt S."/>
            <person name="Sahu N."/>
            <person name="Indic B."/>
            <person name="Wong-Bajracharya J."/>
            <person name="Merenyi Z."/>
            <person name="Ke H.-M."/>
            <person name="Monk M."/>
            <person name="Kocsube S."/>
            <person name="Drula E."/>
            <person name="Lipzen A."/>
            <person name="Balint B."/>
            <person name="Henrissat B."/>
            <person name="Andreopoulos B."/>
            <person name="Martin F.M."/>
            <person name="Harder C.B."/>
            <person name="Rigling D."/>
            <person name="Ford K.L."/>
            <person name="Foster G.D."/>
            <person name="Pangilinan J."/>
            <person name="Papanicolaou A."/>
            <person name="Barry K."/>
            <person name="LaButti K."/>
            <person name="Viragh M."/>
            <person name="Koriabine M."/>
            <person name="Yan M."/>
            <person name="Riley R."/>
            <person name="Champramary S."/>
            <person name="Plett K.L."/>
            <person name="Tsai I.J."/>
            <person name="Slot J."/>
            <person name="Sipos G."/>
            <person name="Plett J."/>
            <person name="Nagy L.G."/>
            <person name="Grigoriev I.V."/>
        </authorList>
    </citation>
    <scope>NUCLEOTIDE SEQUENCE</scope>
    <source>
        <strain evidence="1">CCBAS 213</strain>
    </source>
</reference>
<dbReference type="Proteomes" id="UP001175211">
    <property type="component" value="Unassembled WGS sequence"/>
</dbReference>
<dbReference type="RefSeq" id="XP_060323166.1">
    <property type="nucleotide sequence ID" value="XM_060466209.1"/>
</dbReference>
<sequence length="597" mass="68259">MTGKSSQTSHEPIVLCDQCEHAFFPSDTRSPASFVDQCRGFYTPSSRQREEILREKSRLEGVADDYDRELTRLRDLVTQLESGRAQVQTHIDDYTSLASAPIRRLRNPLSQSNNYQPFFSSLAQHDPDKILKRIFTFACYRGEDDALDSHLQWLNPLVISHVCSHWRKVSLDMPEMWSYLDVTWDLNPKSNLELLRMYIARTKTDTPLSIRINSDMELFNLHYHAFSLVLEHAKRWREAIIIVDHQLLWQFLPDSFDILEKLVLRILNIQRDQVVEYFKFVPKLRHVKIDAAFSDLLSPFYAESPGLMGGTDVPDVVCFESCQLDAPGLHLSLFPPFRSGSLQWTNLQALTLHSLSSDFEMLLDTITMPNLDRFSLVLDRDYKFDISLFLSLLSLVERSECKLSAFTLDMTYCRGEHVQSHIEKLEYENELREFLEAIPSITELRVVAPLGSGCRHCGHILSLVIEWLLVLGNDDPSMILPHLRNLEFVWAALTTRNVMPLRSMVESRVEERVMFGDGEDGKASGDVSVGGFGDDISMGDASSETSALSSESNSGDPVVVSALQSLVMESRGEIDVDNFLWEWMKDVRTRGMVVYLR</sequence>
<evidence type="ECO:0000313" key="2">
    <source>
        <dbReference type="Proteomes" id="UP001175211"/>
    </source>
</evidence>
<keyword evidence="2" id="KW-1185">Reference proteome</keyword>